<evidence type="ECO:0000256" key="2">
    <source>
        <dbReference type="ARBA" id="ARBA00022490"/>
    </source>
</evidence>
<keyword evidence="4 10" id="KW-0808">Transferase</keyword>
<name>A0ABP1QBD6_9HEXA</name>
<comment type="subunit">
    <text evidence="10">Monomer.</text>
</comment>
<dbReference type="Gene3D" id="3.40.50.150">
    <property type="entry name" value="Vaccinia Virus protein VP39"/>
    <property type="match status" value="1"/>
</dbReference>
<feature type="binding site" evidence="10">
    <location>
        <position position="271"/>
    </location>
    <ligand>
        <name>S-adenosyl-L-methionine</name>
        <dbReference type="ChEBI" id="CHEBI:59789"/>
    </ligand>
</feature>
<dbReference type="Pfam" id="PF02475">
    <property type="entry name" value="TRM5-TYW2_MTfase"/>
    <property type="match status" value="1"/>
</dbReference>
<keyword evidence="14" id="KW-1185">Reference proteome</keyword>
<dbReference type="EC" id="2.1.1.228" evidence="10"/>
<dbReference type="Proteomes" id="UP001642540">
    <property type="component" value="Unassembled WGS sequence"/>
</dbReference>
<comment type="function">
    <text evidence="10">Specifically methylates the N1 position of guanosine-37 in various cytoplasmic and mitochondrial tRNAs. Methylation is not dependent on the nature of the nucleoside 5' of the target nucleoside. This is the first step in the biosynthesis of wybutosine (yW), a modified base adjacent to the anticodon of tRNAs and required for accurate decoding.</text>
</comment>
<comment type="similarity">
    <text evidence="10">Belongs to the TRM5 / TYW2 family.</text>
</comment>
<evidence type="ECO:0000313" key="14">
    <source>
        <dbReference type="Proteomes" id="UP001642540"/>
    </source>
</evidence>
<sequence>MSSSTSSGKDRHSSPIPKSQTASRSRKPSGIISPPTRKGMMSIDKQAFDKDIKLPTIYVYEDAINPQTLQKFKKFMLKIQGVKPMSDAGFEKDVSAEHRDDEGGGSNGNDPSNGRKLKKIFINPELVKGCDFTHFVQHEIQPDPSIVSSVGYETVKFTYDNWTLNQIIESVLPDDDDKVSGFSQIGHIVHLNLRDHLLPFKSLIGQVFLEKISHAKTVVNKINIIDNKYRNFKMEVLAGDPNTVVTVRENRCEFEFDFATVYWNPRLSSEHDRLVKLIKQDEVMYDVFAGVGPFTIPAARSKINVLANDLNPDSFKWLQHNVTKNKVTNSVKCFNLDGRAFIQEAASVDLKERILAARNEGSGTKKRFHFVMNLPALAVDFLDGFWGILSSLNNNALLEDTVIAVHVYCFIKDVDGFKEKAIQLVKTQLGYDLPDENILQVTFVRNVAPNKEMLRVTFTLPIEVLVGSDKNKPLKRKFCEIDDDNLDQAEANDVQN</sequence>
<dbReference type="InterPro" id="IPR025792">
    <property type="entry name" value="tRNA_Gua_MeTrfase_euk"/>
</dbReference>
<dbReference type="InterPro" id="IPR029063">
    <property type="entry name" value="SAM-dependent_MTases_sf"/>
</dbReference>
<dbReference type="PANTHER" id="PTHR23245:SF36">
    <property type="entry name" value="TRNA (GUANINE(37)-N1)-METHYLTRANSFERASE"/>
    <property type="match status" value="1"/>
</dbReference>
<feature type="binding site" evidence="10">
    <location>
        <begin position="337"/>
        <end position="338"/>
    </location>
    <ligand>
        <name>S-adenosyl-L-methionine</name>
        <dbReference type="ChEBI" id="CHEBI:59789"/>
    </ligand>
</feature>
<evidence type="ECO:0000256" key="6">
    <source>
        <dbReference type="ARBA" id="ARBA00022694"/>
    </source>
</evidence>
<dbReference type="InterPro" id="IPR056743">
    <property type="entry name" value="TRM5-TYW2-like_MTfase"/>
</dbReference>
<evidence type="ECO:0000256" key="10">
    <source>
        <dbReference type="HAMAP-Rule" id="MF_03152"/>
    </source>
</evidence>
<comment type="subcellular location">
    <subcellularLocation>
        <location evidence="10">Mitochondrion matrix</location>
    </subcellularLocation>
    <subcellularLocation>
        <location evidence="10">Nucleus</location>
    </subcellularLocation>
    <subcellularLocation>
        <location evidence="10">Cytoplasm</location>
    </subcellularLocation>
    <text evidence="10">Predominantly in the mitochondria and in the nucleus.</text>
</comment>
<dbReference type="Pfam" id="PF25133">
    <property type="entry name" value="TYW2_N_2"/>
    <property type="match status" value="1"/>
</dbReference>
<reference evidence="13 14" key="1">
    <citation type="submission" date="2024-08" db="EMBL/GenBank/DDBJ databases">
        <authorList>
            <person name="Cucini C."/>
            <person name="Frati F."/>
        </authorList>
    </citation>
    <scope>NUCLEOTIDE SEQUENCE [LARGE SCALE GENOMIC DNA]</scope>
</reference>
<keyword evidence="2 10" id="KW-0963">Cytoplasm</keyword>
<gene>
    <name evidence="13" type="ORF">ODALV1_LOCUS9506</name>
</gene>
<feature type="domain" description="SAM-dependent methyltransferase TRM5/TYW2-type" evidence="12">
    <location>
        <begin position="182"/>
        <end position="462"/>
    </location>
</feature>
<dbReference type="SUPFAM" id="SSF53335">
    <property type="entry name" value="S-adenosyl-L-methionine-dependent methyltransferases"/>
    <property type="match status" value="1"/>
</dbReference>
<comment type="caution">
    <text evidence="13">The sequence shown here is derived from an EMBL/GenBank/DDBJ whole genome shotgun (WGS) entry which is preliminary data.</text>
</comment>
<comment type="similarity">
    <text evidence="1">Belongs to the class I-like SAM-binding methyltransferase superfamily. TRM5/TYW2 family.</text>
</comment>
<feature type="binding site" evidence="10">
    <location>
        <begin position="309"/>
        <end position="310"/>
    </location>
    <ligand>
        <name>S-adenosyl-L-methionine</name>
        <dbReference type="ChEBI" id="CHEBI:59789"/>
    </ligand>
</feature>
<evidence type="ECO:0000256" key="4">
    <source>
        <dbReference type="ARBA" id="ARBA00022679"/>
    </source>
</evidence>
<dbReference type="PANTHER" id="PTHR23245">
    <property type="entry name" value="TRNA METHYLTRANSFERASE"/>
    <property type="match status" value="1"/>
</dbReference>
<proteinExistence type="inferred from homology"/>
<keyword evidence="6 10" id="KW-0819">tRNA processing</keyword>
<dbReference type="InterPro" id="IPR056744">
    <property type="entry name" value="TRM5/TYW2-like_N"/>
</dbReference>
<comment type="catalytic activity">
    <reaction evidence="10">
        <text>guanosine(37) in tRNA + S-adenosyl-L-methionine = N(1)-methylguanosine(37) in tRNA + S-adenosyl-L-homocysteine + H(+)</text>
        <dbReference type="Rhea" id="RHEA:36899"/>
        <dbReference type="Rhea" id="RHEA-COMP:10145"/>
        <dbReference type="Rhea" id="RHEA-COMP:10147"/>
        <dbReference type="ChEBI" id="CHEBI:15378"/>
        <dbReference type="ChEBI" id="CHEBI:57856"/>
        <dbReference type="ChEBI" id="CHEBI:59789"/>
        <dbReference type="ChEBI" id="CHEBI:73542"/>
        <dbReference type="ChEBI" id="CHEBI:74269"/>
        <dbReference type="EC" id="2.1.1.228"/>
    </reaction>
</comment>
<protein>
    <recommendedName>
        <fullName evidence="10">tRNA (guanine(37)-N1)-methyltransferase</fullName>
        <ecNumber evidence="10">2.1.1.228</ecNumber>
    </recommendedName>
    <alternativeName>
        <fullName evidence="10">M1G-methyltransferase</fullName>
    </alternativeName>
    <alternativeName>
        <fullName evidence="10">tRNA [GM37] methyltransferase</fullName>
    </alternativeName>
    <alternativeName>
        <fullName evidence="10">tRNA methyltransferase 5 homolog</fullName>
    </alternativeName>
</protein>
<dbReference type="Gene3D" id="3.30.300.110">
    <property type="entry name" value="Met-10+ protein-like domains"/>
    <property type="match status" value="1"/>
</dbReference>
<dbReference type="InterPro" id="IPR030382">
    <property type="entry name" value="MeTrfase_TRM5/TYW2"/>
</dbReference>
<evidence type="ECO:0000256" key="9">
    <source>
        <dbReference type="ARBA" id="ARBA00045951"/>
    </source>
</evidence>
<organism evidence="13 14">
    <name type="scientific">Orchesella dallaii</name>
    <dbReference type="NCBI Taxonomy" id="48710"/>
    <lineage>
        <taxon>Eukaryota</taxon>
        <taxon>Metazoa</taxon>
        <taxon>Ecdysozoa</taxon>
        <taxon>Arthropoda</taxon>
        <taxon>Hexapoda</taxon>
        <taxon>Collembola</taxon>
        <taxon>Entomobryomorpha</taxon>
        <taxon>Entomobryoidea</taxon>
        <taxon>Orchesellidae</taxon>
        <taxon>Orchesellinae</taxon>
        <taxon>Orchesella</taxon>
    </lineage>
</organism>
<evidence type="ECO:0000259" key="12">
    <source>
        <dbReference type="PROSITE" id="PS51684"/>
    </source>
</evidence>
<evidence type="ECO:0000256" key="5">
    <source>
        <dbReference type="ARBA" id="ARBA00022691"/>
    </source>
</evidence>
<comment type="function">
    <text evidence="9">Involved in mitochondrial tRNA methylation. Specifically methylates the N1 position of guanosine-37 in various tRNAs. Methylation is not dependent on the nature of the nucleoside 5' of the target nucleoside. This is the first step in the biosynthesis of wybutosine (yW), a modified base adjacent to the anticodon of tRNAs and required for accurate decoding.</text>
</comment>
<evidence type="ECO:0000313" key="13">
    <source>
        <dbReference type="EMBL" id="CAL8096978.1"/>
    </source>
</evidence>
<evidence type="ECO:0000256" key="8">
    <source>
        <dbReference type="ARBA" id="ARBA00023242"/>
    </source>
</evidence>
<evidence type="ECO:0000256" key="11">
    <source>
        <dbReference type="SAM" id="MobiDB-lite"/>
    </source>
</evidence>
<evidence type="ECO:0000256" key="7">
    <source>
        <dbReference type="ARBA" id="ARBA00023128"/>
    </source>
</evidence>
<accession>A0ABP1QBD6</accession>
<evidence type="ECO:0000256" key="1">
    <source>
        <dbReference type="ARBA" id="ARBA00009775"/>
    </source>
</evidence>
<feature type="region of interest" description="Disordered" evidence="11">
    <location>
        <begin position="1"/>
        <end position="42"/>
    </location>
</feature>
<dbReference type="HAMAP" id="MF_03152">
    <property type="entry name" value="TRM5"/>
    <property type="match status" value="1"/>
</dbReference>
<dbReference type="PROSITE" id="PS51684">
    <property type="entry name" value="SAM_MT_TRM5_TYW2"/>
    <property type="match status" value="1"/>
</dbReference>
<dbReference type="EMBL" id="CAXLJM020000028">
    <property type="protein sequence ID" value="CAL8096978.1"/>
    <property type="molecule type" value="Genomic_DNA"/>
</dbReference>
<keyword evidence="7 10" id="KW-0496">Mitochondrion</keyword>
<feature type="binding site" evidence="10">
    <location>
        <position position="373"/>
    </location>
    <ligand>
        <name>S-adenosyl-L-methionine</name>
        <dbReference type="ChEBI" id="CHEBI:59789"/>
    </ligand>
</feature>
<evidence type="ECO:0000256" key="3">
    <source>
        <dbReference type="ARBA" id="ARBA00022603"/>
    </source>
</evidence>
<keyword evidence="8 10" id="KW-0539">Nucleus</keyword>
<keyword evidence="5 10" id="KW-0949">S-adenosyl-L-methionine</keyword>
<feature type="region of interest" description="Disordered" evidence="11">
    <location>
        <begin position="96"/>
        <end position="115"/>
    </location>
</feature>
<keyword evidence="3 10" id="KW-0489">Methyltransferase</keyword>